<keyword evidence="1" id="KW-0732">Signal</keyword>
<evidence type="ECO:0000313" key="2">
    <source>
        <dbReference type="EMBL" id="MCL2916612.1"/>
    </source>
</evidence>
<name>A0ABT0NFN9_9GAMM</name>
<comment type="caution">
    <text evidence="2">The sequence shown here is derived from an EMBL/GenBank/DDBJ whole genome shotgun (WGS) entry which is preliminary data.</text>
</comment>
<proteinExistence type="predicted"/>
<reference evidence="2 3" key="1">
    <citation type="submission" date="2022-01" db="EMBL/GenBank/DDBJ databases">
        <title>Whole genome-based taxonomy of the Shewanellaceae.</title>
        <authorList>
            <person name="Martin-Rodriguez A.J."/>
        </authorList>
    </citation>
    <scope>NUCLEOTIDE SEQUENCE [LARGE SCALE GENOMIC DNA]</scope>
    <source>
        <strain evidence="2 3">DSM 21332</strain>
    </source>
</reference>
<evidence type="ECO:0000313" key="3">
    <source>
        <dbReference type="Proteomes" id="UP001202831"/>
    </source>
</evidence>
<dbReference type="InterPro" id="IPR045748">
    <property type="entry name" value="DcaP"/>
</dbReference>
<accession>A0ABT0NFN9</accession>
<feature type="signal peptide" evidence="1">
    <location>
        <begin position="1"/>
        <end position="23"/>
    </location>
</feature>
<organism evidence="2 3">
    <name type="scientific">Shewanella corallii</name>
    <dbReference type="NCBI Taxonomy" id="560080"/>
    <lineage>
        <taxon>Bacteria</taxon>
        <taxon>Pseudomonadati</taxon>
        <taxon>Pseudomonadota</taxon>
        <taxon>Gammaproteobacteria</taxon>
        <taxon>Alteromonadales</taxon>
        <taxon>Shewanellaceae</taxon>
        <taxon>Shewanella</taxon>
    </lineage>
</organism>
<dbReference type="Proteomes" id="UP001202831">
    <property type="component" value="Unassembled WGS sequence"/>
</dbReference>
<dbReference type="RefSeq" id="WP_249251121.1">
    <property type="nucleotide sequence ID" value="NZ_JAKIKT010000018.1"/>
</dbReference>
<evidence type="ECO:0000256" key="1">
    <source>
        <dbReference type="SAM" id="SignalP"/>
    </source>
</evidence>
<gene>
    <name evidence="2" type="ORF">L2725_23020</name>
</gene>
<dbReference type="SUPFAM" id="SSF56935">
    <property type="entry name" value="Porins"/>
    <property type="match status" value="1"/>
</dbReference>
<dbReference type="EMBL" id="JAKIKT010000018">
    <property type="protein sequence ID" value="MCL2916612.1"/>
    <property type="molecule type" value="Genomic_DNA"/>
</dbReference>
<keyword evidence="3" id="KW-1185">Reference proteome</keyword>
<dbReference type="Pfam" id="PF19577">
    <property type="entry name" value="DcaP"/>
    <property type="match status" value="1"/>
</dbReference>
<feature type="chain" id="PRO_5045759206" evidence="1">
    <location>
        <begin position="24"/>
        <end position="380"/>
    </location>
</feature>
<protein>
    <submittedName>
        <fullName evidence="2">Porin</fullName>
    </submittedName>
</protein>
<sequence length="380" mass="41435">MKQAKLAAAISAACVLASPMAAAETDFTFGGYIKADVMFSDYSNGAPASGQLSRQFYVPGTIYGDPNNGKQVVDFQARESRFNFKTVSDIGGHKVTAFIEMDFFTHSDGNERVSNSYSPRLRHAFVSYDNWLVGQTWSTFQNPGALPENLDFVGAADGTPFVRQSQVRYTNGNWQLSIENPETTVTPYGGGARVVSGSGWVPDFVARYNFKTSDGGKFALAGIARQLTLDQNGVDSTDLGYGVTFSGVIPVGDKDDFKFTATYGDGLGRYLALNYANAAVLNASGDLEAISSYAGFVSYRHWWNDQWRSSITLSGFKADNDVALTGGNVNETSYSGYINLLYSPIKPLTVGVEYMHATNERQNGFEGDLNRLMFSVKYVL</sequence>